<keyword evidence="5" id="KW-0804">Transcription</keyword>
<dbReference type="SUPFAM" id="SSF88946">
    <property type="entry name" value="Sigma2 domain of RNA polymerase sigma factors"/>
    <property type="match status" value="1"/>
</dbReference>
<dbReference type="STRING" id="479435.Kfla_4716"/>
<dbReference type="CDD" id="cd06171">
    <property type="entry name" value="Sigma70_r4"/>
    <property type="match status" value="1"/>
</dbReference>
<protein>
    <submittedName>
        <fullName evidence="8">RNA polymerase, sigma-24 subunit, ECF subfamily</fullName>
    </submittedName>
</protein>
<dbReference type="GO" id="GO:0006352">
    <property type="term" value="P:DNA-templated transcription initiation"/>
    <property type="evidence" value="ECO:0007669"/>
    <property type="project" value="InterPro"/>
</dbReference>
<reference evidence="8 9" key="2">
    <citation type="journal article" date="2010" name="Stand. Genomic Sci.">
        <title>Complete genome sequence of Kribbella flavida type strain (IFO 14399).</title>
        <authorList>
            <person name="Pukall R."/>
            <person name="Lapidus A."/>
            <person name="Glavina Del Rio T."/>
            <person name="Copeland A."/>
            <person name="Tice H."/>
            <person name="Cheng J.-F."/>
            <person name="Lucas S."/>
            <person name="Chen F."/>
            <person name="Nolan M."/>
            <person name="LaButti K."/>
            <person name="Pati A."/>
            <person name="Ivanova N."/>
            <person name="Mavrommatis K."/>
            <person name="Mikhailova N."/>
            <person name="Pitluck S."/>
            <person name="Bruce D."/>
            <person name="Goodwin L."/>
            <person name="Land M."/>
            <person name="Hauser L."/>
            <person name="Chang Y.-J."/>
            <person name="Jeffries C.D."/>
            <person name="Chen A."/>
            <person name="Palaniappan K."/>
            <person name="Chain P."/>
            <person name="Rohde M."/>
            <person name="Goeker M."/>
            <person name="Bristow J."/>
            <person name="Eisen J.A."/>
            <person name="Markowitz V."/>
            <person name="Hugenholtz P."/>
            <person name="Kyrpides N.C."/>
            <person name="Klenk H.-P."/>
            <person name="Brettin T."/>
        </authorList>
    </citation>
    <scope>NUCLEOTIDE SEQUENCE [LARGE SCALE GENOMIC DNA]</scope>
    <source>
        <strain evidence="9">DSM 17836 / JCM 10339 / NBRC 14399</strain>
    </source>
</reference>
<keyword evidence="9" id="KW-1185">Reference proteome</keyword>
<dbReference type="InterPro" id="IPR039425">
    <property type="entry name" value="RNA_pol_sigma-70-like"/>
</dbReference>
<evidence type="ECO:0000256" key="1">
    <source>
        <dbReference type="ARBA" id="ARBA00010641"/>
    </source>
</evidence>
<dbReference type="PANTHER" id="PTHR43133:SF50">
    <property type="entry name" value="ECF RNA POLYMERASE SIGMA FACTOR SIGM"/>
    <property type="match status" value="1"/>
</dbReference>
<dbReference type="InterPro" id="IPR013249">
    <property type="entry name" value="RNA_pol_sigma70_r4_t2"/>
</dbReference>
<dbReference type="Gene3D" id="1.10.1740.10">
    <property type="match status" value="1"/>
</dbReference>
<dbReference type="AlphaFoldDB" id="D2PZC4"/>
<dbReference type="InterPro" id="IPR007627">
    <property type="entry name" value="RNA_pol_sigma70_r2"/>
</dbReference>
<keyword evidence="4" id="KW-0238">DNA-binding</keyword>
<feature type="domain" description="RNA polymerase sigma factor 70 region 4 type 2" evidence="7">
    <location>
        <begin position="103"/>
        <end position="154"/>
    </location>
</feature>
<evidence type="ECO:0000259" key="6">
    <source>
        <dbReference type="Pfam" id="PF04542"/>
    </source>
</evidence>
<evidence type="ECO:0000256" key="2">
    <source>
        <dbReference type="ARBA" id="ARBA00023015"/>
    </source>
</evidence>
<evidence type="ECO:0000256" key="5">
    <source>
        <dbReference type="ARBA" id="ARBA00023163"/>
    </source>
</evidence>
<reference evidence="9" key="1">
    <citation type="submission" date="2009-09" db="EMBL/GenBank/DDBJ databases">
        <title>The complete genome of Kribbella flavida DSM 17836.</title>
        <authorList>
            <consortium name="US DOE Joint Genome Institute (JGI-PGF)"/>
            <person name="Lucas S."/>
            <person name="Copeland A."/>
            <person name="Lapidus A."/>
            <person name="Glavina del Rio T."/>
            <person name="Dalin E."/>
            <person name="Tice H."/>
            <person name="Bruce D."/>
            <person name="Goodwin L."/>
            <person name="Pitluck S."/>
            <person name="Kyrpides N."/>
            <person name="Mavromatis K."/>
            <person name="Ivanova N."/>
            <person name="Saunders E."/>
            <person name="Brettin T."/>
            <person name="Detter J.C."/>
            <person name="Han C."/>
            <person name="Larimer F."/>
            <person name="Land M."/>
            <person name="Hauser L."/>
            <person name="Markowitz V."/>
            <person name="Cheng J.-F."/>
            <person name="Hugenholtz P."/>
            <person name="Woyke T."/>
            <person name="Wu D."/>
            <person name="Pukall R."/>
            <person name="Klenk H.-P."/>
            <person name="Eisen J.A."/>
        </authorList>
    </citation>
    <scope>NUCLEOTIDE SEQUENCE [LARGE SCALE GENOMIC DNA]</scope>
    <source>
        <strain evidence="9">DSM 17836 / JCM 10339 / NBRC 14399</strain>
    </source>
</reference>
<dbReference type="InterPro" id="IPR014284">
    <property type="entry name" value="RNA_pol_sigma-70_dom"/>
</dbReference>
<accession>D2PZC4</accession>
<sequence>MSVEDEFAEYVHGHYGRMLRTARLLTGGDVHGAEDLVQTACTKLYLHWDKLRQDEGAGPYADRILVNTFIDERRRFWWRRETPTADLLDAAPAQGPDPAVRLTLQAALRQLPRRQRAVVVLRYFQDLDVATVAAVMECSEGTVKSQTARALGKLRDLVDDPLETLERVR</sequence>
<dbReference type="KEGG" id="kfl:Kfla_4716"/>
<organism evidence="8 9">
    <name type="scientific">Kribbella flavida (strain DSM 17836 / JCM 10339 / NBRC 14399)</name>
    <dbReference type="NCBI Taxonomy" id="479435"/>
    <lineage>
        <taxon>Bacteria</taxon>
        <taxon>Bacillati</taxon>
        <taxon>Actinomycetota</taxon>
        <taxon>Actinomycetes</taxon>
        <taxon>Propionibacteriales</taxon>
        <taxon>Kribbellaceae</taxon>
        <taxon>Kribbella</taxon>
    </lineage>
</organism>
<dbReference type="Proteomes" id="UP000007967">
    <property type="component" value="Chromosome"/>
</dbReference>
<dbReference type="InterPro" id="IPR014325">
    <property type="entry name" value="RNA_pol_sigma-E_actinobac"/>
</dbReference>
<dbReference type="Gene3D" id="1.10.10.10">
    <property type="entry name" value="Winged helix-like DNA-binding domain superfamily/Winged helix DNA-binding domain"/>
    <property type="match status" value="1"/>
</dbReference>
<evidence type="ECO:0000259" key="7">
    <source>
        <dbReference type="Pfam" id="PF08281"/>
    </source>
</evidence>
<dbReference type="GO" id="GO:0003677">
    <property type="term" value="F:DNA binding"/>
    <property type="evidence" value="ECO:0007669"/>
    <property type="project" value="UniProtKB-KW"/>
</dbReference>
<feature type="domain" description="RNA polymerase sigma-70 region 2" evidence="6">
    <location>
        <begin position="13"/>
        <end position="78"/>
    </location>
</feature>
<evidence type="ECO:0000256" key="4">
    <source>
        <dbReference type="ARBA" id="ARBA00023125"/>
    </source>
</evidence>
<dbReference type="PANTHER" id="PTHR43133">
    <property type="entry name" value="RNA POLYMERASE ECF-TYPE SIGMA FACTO"/>
    <property type="match status" value="1"/>
</dbReference>
<dbReference type="GO" id="GO:0016987">
    <property type="term" value="F:sigma factor activity"/>
    <property type="evidence" value="ECO:0007669"/>
    <property type="project" value="UniProtKB-KW"/>
</dbReference>
<dbReference type="Pfam" id="PF08281">
    <property type="entry name" value="Sigma70_r4_2"/>
    <property type="match status" value="1"/>
</dbReference>
<dbReference type="NCBIfam" id="TIGR02983">
    <property type="entry name" value="SigE-fam_strep"/>
    <property type="match status" value="1"/>
</dbReference>
<evidence type="ECO:0000256" key="3">
    <source>
        <dbReference type="ARBA" id="ARBA00023082"/>
    </source>
</evidence>
<gene>
    <name evidence="8" type="ordered locus">Kfla_4716</name>
</gene>
<keyword evidence="3" id="KW-0731">Sigma factor</keyword>
<dbReference type="InterPro" id="IPR036388">
    <property type="entry name" value="WH-like_DNA-bd_sf"/>
</dbReference>
<comment type="similarity">
    <text evidence="1">Belongs to the sigma-70 factor family. ECF subfamily.</text>
</comment>
<evidence type="ECO:0000313" key="9">
    <source>
        <dbReference type="Proteomes" id="UP000007967"/>
    </source>
</evidence>
<keyword evidence="2" id="KW-0805">Transcription regulation</keyword>
<dbReference type="HOGENOM" id="CLU_047691_15_4_11"/>
<dbReference type="InterPro" id="IPR013325">
    <property type="entry name" value="RNA_pol_sigma_r2"/>
</dbReference>
<dbReference type="SUPFAM" id="SSF88659">
    <property type="entry name" value="Sigma3 and sigma4 domains of RNA polymerase sigma factors"/>
    <property type="match status" value="1"/>
</dbReference>
<name>D2PZC4_KRIFD</name>
<evidence type="ECO:0000313" key="8">
    <source>
        <dbReference type="EMBL" id="ADB33733.1"/>
    </source>
</evidence>
<dbReference type="NCBIfam" id="TIGR02937">
    <property type="entry name" value="sigma70-ECF"/>
    <property type="match status" value="1"/>
</dbReference>
<dbReference type="eggNOG" id="COG1595">
    <property type="taxonomic scope" value="Bacteria"/>
</dbReference>
<dbReference type="OrthoDB" id="3292386at2"/>
<dbReference type="RefSeq" id="WP_012922287.1">
    <property type="nucleotide sequence ID" value="NC_013729.1"/>
</dbReference>
<dbReference type="Pfam" id="PF04542">
    <property type="entry name" value="Sigma70_r2"/>
    <property type="match status" value="1"/>
</dbReference>
<dbReference type="EMBL" id="CP001736">
    <property type="protein sequence ID" value="ADB33733.1"/>
    <property type="molecule type" value="Genomic_DNA"/>
</dbReference>
<dbReference type="InterPro" id="IPR013324">
    <property type="entry name" value="RNA_pol_sigma_r3/r4-like"/>
</dbReference>
<proteinExistence type="inferred from homology"/>